<accession>A0ABQ7HXY8</accession>
<gene>
    <name evidence="1" type="ORF">TCON_1761</name>
</gene>
<proteinExistence type="predicted"/>
<organism evidence="1 2">
    <name type="scientific">Astathelohania contejeani</name>
    <dbReference type="NCBI Taxonomy" id="164912"/>
    <lineage>
        <taxon>Eukaryota</taxon>
        <taxon>Fungi</taxon>
        <taxon>Fungi incertae sedis</taxon>
        <taxon>Microsporidia</taxon>
        <taxon>Astathelohaniidae</taxon>
        <taxon>Astathelohania</taxon>
    </lineage>
</organism>
<dbReference type="Proteomes" id="UP001516464">
    <property type="component" value="Unassembled WGS sequence"/>
</dbReference>
<dbReference type="EMBL" id="SBIQ01000139">
    <property type="protein sequence ID" value="KAF7683030.1"/>
    <property type="molecule type" value="Genomic_DNA"/>
</dbReference>
<protein>
    <submittedName>
        <fullName evidence="1">Uncharacterized protein</fullName>
    </submittedName>
</protein>
<keyword evidence="2" id="KW-1185">Reference proteome</keyword>
<evidence type="ECO:0000313" key="2">
    <source>
        <dbReference type="Proteomes" id="UP001516464"/>
    </source>
</evidence>
<name>A0ABQ7HXY8_9MICR</name>
<sequence length="114" mass="13576">MGNKIKEIESFFKAIRSRIYREKSATNDSQWENTATLFDSTRIYKYLSIIKDYSNNNNIMRYSFEKVRCELLARVNRLCNSNINSKKIFKAINDYAIFFNYHIGLQHLEPADFL</sequence>
<evidence type="ECO:0000313" key="1">
    <source>
        <dbReference type="EMBL" id="KAF7683030.1"/>
    </source>
</evidence>
<reference evidence="1 2" key="1">
    <citation type="submission" date="2019-01" db="EMBL/GenBank/DDBJ databases">
        <title>Genomes sequencing and comparative genomics of infectious freshwater microsporidia, Cucumispora dikerogammari and Thelohania contejeani.</title>
        <authorList>
            <person name="Cormier A."/>
            <person name="Giraud I."/>
            <person name="Wattier R."/>
            <person name="Teixeira M."/>
            <person name="Grandjean F."/>
            <person name="Rigaud T."/>
            <person name="Cordaux R."/>
        </authorList>
    </citation>
    <scope>NUCLEOTIDE SEQUENCE [LARGE SCALE GENOMIC DNA]</scope>
    <source>
        <strain evidence="1">T1</strain>
        <tissue evidence="1">Spores</tissue>
    </source>
</reference>
<comment type="caution">
    <text evidence="1">The sequence shown here is derived from an EMBL/GenBank/DDBJ whole genome shotgun (WGS) entry which is preliminary data.</text>
</comment>